<dbReference type="Gene3D" id="1.10.260.50">
    <property type="match status" value="1"/>
</dbReference>
<evidence type="ECO:0000256" key="1">
    <source>
        <dbReference type="ARBA" id="ARBA00001933"/>
    </source>
</evidence>
<keyword evidence="13" id="KW-1185">Reference proteome</keyword>
<keyword evidence="8" id="KW-0411">Iron-sulfur</keyword>
<dbReference type="InterPro" id="IPR015424">
    <property type="entry name" value="PyrdxlP-dep_Trfase"/>
</dbReference>
<dbReference type="SUPFAM" id="SSF53383">
    <property type="entry name" value="PLP-dependent transferases"/>
    <property type="match status" value="1"/>
</dbReference>
<evidence type="ECO:0000256" key="3">
    <source>
        <dbReference type="ARBA" id="ARBA00012239"/>
    </source>
</evidence>
<sequence length="376" mass="41712">MTGVYLDYAATTPMSPQVIEAMTQAMKNHYGNASSLYKIGRDSRHIIEETRQLIAKTLNANPADIIINSGGTEANNSAIVNALDQFADRGKHIITSQAEHSSVYQTIRALEAKGYPVTYLDFDEDGHIALEALKQAIRPDTVLVSIMAGNNEVGSLQDLQSIGDLLAEKDIFFHTDTVQTYLNYPLNVEALHIDALSMSAHKLYGPKGIGFLYYRDADKHFVSYIKGGNQENKHRAGTESIPQIVGMKTAIELANKHQKDHQAHLLDLRYYLLDQAEKRGLDFQINGPQDAELAHILNLYWPGHASDIQLIKFDLADIYLSAGSACTAGSLEPSRVLVSMYGEDSPRIQESLRVSFGQPTSKAEIDQFLDRCEENK</sequence>
<evidence type="ECO:0000256" key="7">
    <source>
        <dbReference type="ARBA" id="ARBA00023004"/>
    </source>
</evidence>
<evidence type="ECO:0000256" key="8">
    <source>
        <dbReference type="ARBA" id="ARBA00023014"/>
    </source>
</evidence>
<dbReference type="GO" id="GO:0046872">
    <property type="term" value="F:metal ion binding"/>
    <property type="evidence" value="ECO:0007669"/>
    <property type="project" value="UniProtKB-KW"/>
</dbReference>
<evidence type="ECO:0000256" key="2">
    <source>
        <dbReference type="ARBA" id="ARBA00006490"/>
    </source>
</evidence>
<dbReference type="InterPro" id="IPR015421">
    <property type="entry name" value="PyrdxlP-dep_Trfase_major"/>
</dbReference>
<dbReference type="PANTHER" id="PTHR11601">
    <property type="entry name" value="CYSTEINE DESULFURYLASE FAMILY MEMBER"/>
    <property type="match status" value="1"/>
</dbReference>
<reference evidence="12" key="1">
    <citation type="submission" date="2022-12" db="EMBL/GenBank/DDBJ databases">
        <title>Description and comparative metabolic analysis of Aerococcus sp. nov., isolated from the feces of a pig.</title>
        <authorList>
            <person name="Chang Y.-H."/>
        </authorList>
    </citation>
    <scope>NUCLEOTIDE SEQUENCE</scope>
    <source>
        <strain evidence="12">YH-aer222</strain>
    </source>
</reference>
<dbReference type="InterPro" id="IPR000192">
    <property type="entry name" value="Aminotrans_V_dom"/>
</dbReference>
<comment type="catalytic activity">
    <reaction evidence="9">
        <text>(sulfur carrier)-H + L-cysteine = (sulfur carrier)-SH + L-alanine</text>
        <dbReference type="Rhea" id="RHEA:43892"/>
        <dbReference type="Rhea" id="RHEA-COMP:14737"/>
        <dbReference type="Rhea" id="RHEA-COMP:14739"/>
        <dbReference type="ChEBI" id="CHEBI:29917"/>
        <dbReference type="ChEBI" id="CHEBI:35235"/>
        <dbReference type="ChEBI" id="CHEBI:57972"/>
        <dbReference type="ChEBI" id="CHEBI:64428"/>
        <dbReference type="EC" id="2.8.1.7"/>
    </reaction>
</comment>
<dbReference type="NCBIfam" id="NF002806">
    <property type="entry name" value="PRK02948.1"/>
    <property type="match status" value="1"/>
</dbReference>
<protein>
    <recommendedName>
        <fullName evidence="3">cysteine desulfurase</fullName>
        <ecNumber evidence="3">2.8.1.7</ecNumber>
    </recommendedName>
</protein>
<dbReference type="Pfam" id="PF00266">
    <property type="entry name" value="Aminotran_5"/>
    <property type="match status" value="1"/>
</dbReference>
<keyword evidence="6" id="KW-0663">Pyridoxal phosphate</keyword>
<evidence type="ECO:0000256" key="9">
    <source>
        <dbReference type="ARBA" id="ARBA00050776"/>
    </source>
</evidence>
<dbReference type="Gene3D" id="3.90.1150.10">
    <property type="entry name" value="Aspartate Aminotransferase, domain 1"/>
    <property type="match status" value="1"/>
</dbReference>
<dbReference type="InterPro" id="IPR015422">
    <property type="entry name" value="PyrdxlP-dep_Trfase_small"/>
</dbReference>
<proteinExistence type="inferred from homology"/>
<keyword evidence="4" id="KW-0808">Transferase</keyword>
<name>A0A9X3FMW0_9LACT</name>
<dbReference type="PANTHER" id="PTHR11601:SF34">
    <property type="entry name" value="CYSTEINE DESULFURASE"/>
    <property type="match status" value="1"/>
</dbReference>
<evidence type="ECO:0000259" key="11">
    <source>
        <dbReference type="Pfam" id="PF00266"/>
    </source>
</evidence>
<dbReference type="InterPro" id="IPR016454">
    <property type="entry name" value="Cysteine_dSase"/>
</dbReference>
<evidence type="ECO:0000256" key="6">
    <source>
        <dbReference type="ARBA" id="ARBA00022898"/>
    </source>
</evidence>
<dbReference type="Proteomes" id="UP001146670">
    <property type="component" value="Unassembled WGS sequence"/>
</dbReference>
<comment type="similarity">
    <text evidence="2">Belongs to the class-V pyridoxal-phosphate-dependent aminotransferase family. NifS/IscS subfamily.</text>
</comment>
<dbReference type="EC" id="2.8.1.7" evidence="3"/>
<gene>
    <name evidence="12" type="ORF">OW157_00180</name>
</gene>
<keyword evidence="7" id="KW-0408">Iron</keyword>
<dbReference type="PROSITE" id="PS00595">
    <property type="entry name" value="AA_TRANSFER_CLASS_5"/>
    <property type="match status" value="1"/>
</dbReference>
<dbReference type="RefSeq" id="WP_268751306.1">
    <property type="nucleotide sequence ID" value="NZ_JAPRFQ010000001.1"/>
</dbReference>
<dbReference type="PIRSF" id="PIRSF005572">
    <property type="entry name" value="NifS"/>
    <property type="match status" value="1"/>
</dbReference>
<dbReference type="InterPro" id="IPR020578">
    <property type="entry name" value="Aminotrans_V_PyrdxlP_BS"/>
</dbReference>
<evidence type="ECO:0000256" key="5">
    <source>
        <dbReference type="ARBA" id="ARBA00022723"/>
    </source>
</evidence>
<evidence type="ECO:0000256" key="4">
    <source>
        <dbReference type="ARBA" id="ARBA00022679"/>
    </source>
</evidence>
<organism evidence="12 13">
    <name type="scientific">Aerococcus kribbianus</name>
    <dbReference type="NCBI Taxonomy" id="2999064"/>
    <lineage>
        <taxon>Bacteria</taxon>
        <taxon>Bacillati</taxon>
        <taxon>Bacillota</taxon>
        <taxon>Bacilli</taxon>
        <taxon>Lactobacillales</taxon>
        <taxon>Aerococcaceae</taxon>
        <taxon>Aerococcus</taxon>
    </lineage>
</organism>
<comment type="cofactor">
    <cofactor evidence="1 10">
        <name>pyridoxal 5'-phosphate</name>
        <dbReference type="ChEBI" id="CHEBI:597326"/>
    </cofactor>
</comment>
<feature type="domain" description="Aminotransferase class V" evidence="11">
    <location>
        <begin position="4"/>
        <end position="368"/>
    </location>
</feature>
<dbReference type="GO" id="GO:0051536">
    <property type="term" value="F:iron-sulfur cluster binding"/>
    <property type="evidence" value="ECO:0007669"/>
    <property type="project" value="UniProtKB-KW"/>
</dbReference>
<dbReference type="EMBL" id="JAPRFR010000001">
    <property type="protein sequence ID" value="MCZ0724981.1"/>
    <property type="molecule type" value="Genomic_DNA"/>
</dbReference>
<evidence type="ECO:0000256" key="10">
    <source>
        <dbReference type="RuleBase" id="RU004504"/>
    </source>
</evidence>
<evidence type="ECO:0000313" key="12">
    <source>
        <dbReference type="EMBL" id="MCZ0724981.1"/>
    </source>
</evidence>
<keyword evidence="5" id="KW-0479">Metal-binding</keyword>
<evidence type="ECO:0000313" key="13">
    <source>
        <dbReference type="Proteomes" id="UP001146670"/>
    </source>
</evidence>
<dbReference type="Gene3D" id="3.40.640.10">
    <property type="entry name" value="Type I PLP-dependent aspartate aminotransferase-like (Major domain)"/>
    <property type="match status" value="1"/>
</dbReference>
<dbReference type="AlphaFoldDB" id="A0A9X3FMW0"/>
<accession>A0A9X3FMW0</accession>
<comment type="caution">
    <text evidence="12">The sequence shown here is derived from an EMBL/GenBank/DDBJ whole genome shotgun (WGS) entry which is preliminary data.</text>
</comment>
<dbReference type="GO" id="GO:0031071">
    <property type="term" value="F:cysteine desulfurase activity"/>
    <property type="evidence" value="ECO:0007669"/>
    <property type="project" value="UniProtKB-EC"/>
</dbReference>